<dbReference type="Gene3D" id="2.60.40.10">
    <property type="entry name" value="Immunoglobulins"/>
    <property type="match status" value="1"/>
</dbReference>
<feature type="chain" id="PRO_5044266312" description="Phosphoinositide phospholipase C" evidence="2">
    <location>
        <begin position="35"/>
        <end position="1616"/>
    </location>
</feature>
<feature type="transmembrane region" description="Helical" evidence="1">
    <location>
        <begin position="1345"/>
        <end position="1363"/>
    </location>
</feature>
<dbReference type="InterPro" id="IPR013783">
    <property type="entry name" value="Ig-like_fold"/>
</dbReference>
<evidence type="ECO:0008006" key="5">
    <source>
        <dbReference type="Google" id="ProtNLM"/>
    </source>
</evidence>
<dbReference type="InterPro" id="IPR011050">
    <property type="entry name" value="Pectin_lyase_fold/virulence"/>
</dbReference>
<dbReference type="SUPFAM" id="SSF51126">
    <property type="entry name" value="Pectin lyase-like"/>
    <property type="match status" value="3"/>
</dbReference>
<evidence type="ECO:0000256" key="1">
    <source>
        <dbReference type="SAM" id="Phobius"/>
    </source>
</evidence>
<feature type="transmembrane region" description="Helical" evidence="1">
    <location>
        <begin position="1305"/>
        <end position="1325"/>
    </location>
</feature>
<dbReference type="Gene3D" id="2.10.50.10">
    <property type="entry name" value="Tumor Necrosis Factor Receptor, subunit A, domain 2"/>
    <property type="match status" value="1"/>
</dbReference>
<keyword evidence="1" id="KW-1133">Transmembrane helix</keyword>
<evidence type="ECO:0000256" key="2">
    <source>
        <dbReference type="SAM" id="SignalP"/>
    </source>
</evidence>
<reference evidence="3 4" key="1">
    <citation type="journal article" date="2024" name="Science">
        <title>Giant polyketide synthase enzymes in the biosynthesis of giant marine polyether toxins.</title>
        <authorList>
            <person name="Fallon T.R."/>
            <person name="Shende V.V."/>
            <person name="Wierzbicki I.H."/>
            <person name="Pendleton A.L."/>
            <person name="Watervoot N.F."/>
            <person name="Auber R.P."/>
            <person name="Gonzalez D.J."/>
            <person name="Wisecaver J.H."/>
            <person name="Moore B.S."/>
        </authorList>
    </citation>
    <scope>NUCLEOTIDE SEQUENCE [LARGE SCALE GENOMIC DNA]</scope>
    <source>
        <strain evidence="3 4">12B1</strain>
    </source>
</reference>
<dbReference type="EMBL" id="JBGBPQ010000018">
    <property type="protein sequence ID" value="KAL1507496.1"/>
    <property type="molecule type" value="Genomic_DNA"/>
</dbReference>
<keyword evidence="1" id="KW-0812">Transmembrane</keyword>
<dbReference type="PANTHER" id="PTHR11319">
    <property type="entry name" value="G PROTEIN-COUPLED RECEPTOR-RELATED"/>
    <property type="match status" value="1"/>
</dbReference>
<dbReference type="InterPro" id="IPR014756">
    <property type="entry name" value="Ig_E-set"/>
</dbReference>
<feature type="transmembrane region" description="Helical" evidence="1">
    <location>
        <begin position="1400"/>
        <end position="1422"/>
    </location>
</feature>
<feature type="transmembrane region" description="Helical" evidence="1">
    <location>
        <begin position="1509"/>
        <end position="1529"/>
    </location>
</feature>
<dbReference type="PANTHER" id="PTHR11319:SF35">
    <property type="entry name" value="OUTER MEMBRANE PROTEIN PMPC-RELATED"/>
    <property type="match status" value="1"/>
</dbReference>
<sequence length="1616" mass="167353">MPPPPRLAALLLFATPPALLRLAALLLLATPAASLRVDAPGQWELHCSDGYLRLALANATSPLLVTLPEGATLLLGGAPLLVTAVNATIRSSGAGATLDAAFLSPLLLLSRGASLTLEAITLAHAASPAASINASSLVMLRCALRDCGGGGPLVRLAGGELRLLHSSLHGATEGALAVEEGFALLRGCLISNCSSATTGGALQLSGGHVVISGCAIRTTSAQESHTATTPLPFALSDGGAVFMSAGNLSVADGTLISDCRAETGGALLIEGGVLTMSHSFISDATATRDGGAIVLTTAIARLENSTIARCRAFLTCGGVQVTRGGWFEMGAGSTIIHAECETNAGALYLDVGTLSVRDSSILHSTAGLNGGVIQLFAGACFIDGCIVEDSVADGGSGGVVYLIGGVILITSCTISHSYAFTDGGMALISNGQLTVMDATISFSASGRVRCSAFMLSGTLPFSLFFSCLPLPPASLAPPDPSSLSVLLALFALSTSLLPALLFSQFGGAVTGSGGHFRLEASALYHSHALSASGAVGCSGLIATISRGCLISNATAESGGAMGMASGGLTISGGCVVRDAHAEVGGAVALQGGTVAMSDCVIVGCTSWLGAIHVSAGVMTVSNSLLTNNSATECGGALYIESGLLSVDNSSISHATSESFGGAGAACALFVGVLRIVNVVANITQSATGSFLYVSSHPTPTSAVVLTFVEVHHQQCGGAIVSLSEALQLVSRVFSVSNSECLEDPPPPQIVGVAPIGCGGAYQVAGASPTGVCASSSADACHADTPLSLSCTCPWPEYANPELDEQLAAYSPSGCITPMRLIDITVISQRVVVALTKPSSAVASLNATLRIEGSDVSRLVEWEALNASLLSPWLHLPAHRGEVDPRAIRAGATEVPVALVLSARGLQERAAPYRETVHFLVSSAVRVVRSLEVLLTVEAQTHAVTWHAADAPLTAAEEAALSFTARDADGLPVNHQLPRQSDPRRFSATLTTAAGATLSPDIAYVGSGVYAVRFTVTTWGGVLLSLRLNGTHIPPVARNATCAAGRVALPTGRCGCPAGYFQPTEAEPCLPCSPARTSSAVGAVGSVSCDVCAAGFYLPSPSLPAASGCTPCPAGSRCAANSTLRTIVLHDGYWRLSPLSTKVLRCDAPPEGPACVGGGHVGACAAGYAGPRCVACNSSSQYASGGVCVDCPEWGKVLAAAGGAGLGAALAALAAWGAARCAPSRLPRLALLVRKAGGTLVAGVGWRCKLRILVSFFQCFSVVDTLYLVKLPTDVLRLLDAFEWFSIDWTDLFVAPTCIGSFEVRLVLTAAAPLVLMLLIVAAFLARAACRRGRDGLLHAVHESTAPCLLIIFLLAPSVCRNIFTAWDCEPFEYSATERRFFLRSSPTTQCYTAAHDRVLLLSYVLIALWPVGSVVLFAALVVRARHRLLKRKVDTYVHSIRFLHADFRPELYLWASIELALRCVLTGWLLLIDGERSFLRLIIALLLALTMLVLTLALRPYRRLEDNMLGCAAMLLLVLTYTCCTYIKVFEDVNDAAAPLGDAQLAARVLGFASAGVIVWLLATLGFVLLGFMCLLVVHQLRNEQQLDFLRLKENGQLPKVTLSKEHNWMLFLSHV</sequence>
<name>A0AB34ITF3_PRYPA</name>
<comment type="caution">
    <text evidence="3">The sequence shown here is derived from an EMBL/GenBank/DDBJ whole genome shotgun (WGS) entry which is preliminary data.</text>
</comment>
<protein>
    <recommendedName>
        <fullName evidence="5">Phosphoinositide phospholipase C</fullName>
    </recommendedName>
</protein>
<feature type="transmembrane region" description="Helical" evidence="1">
    <location>
        <begin position="1451"/>
        <end position="1472"/>
    </location>
</feature>
<proteinExistence type="predicted"/>
<keyword evidence="2" id="KW-0732">Signal</keyword>
<gene>
    <name evidence="3" type="ORF">AB1Y20_008332</name>
</gene>
<keyword evidence="4" id="KW-1185">Reference proteome</keyword>
<organism evidence="3 4">
    <name type="scientific">Prymnesium parvum</name>
    <name type="common">Toxic golden alga</name>
    <dbReference type="NCBI Taxonomy" id="97485"/>
    <lineage>
        <taxon>Eukaryota</taxon>
        <taxon>Haptista</taxon>
        <taxon>Haptophyta</taxon>
        <taxon>Prymnesiophyceae</taxon>
        <taxon>Prymnesiales</taxon>
        <taxon>Prymnesiaceae</taxon>
        <taxon>Prymnesium</taxon>
    </lineage>
</organism>
<dbReference type="InterPro" id="IPR009030">
    <property type="entry name" value="Growth_fac_rcpt_cys_sf"/>
</dbReference>
<dbReference type="SUPFAM" id="SSF81296">
    <property type="entry name" value="E set domains"/>
    <property type="match status" value="1"/>
</dbReference>
<accession>A0AB34ITF3</accession>
<feature type="transmembrane region" description="Helical" evidence="1">
    <location>
        <begin position="1478"/>
        <end position="1497"/>
    </location>
</feature>
<feature type="transmembrane region" description="Helical" evidence="1">
    <location>
        <begin position="1549"/>
        <end position="1578"/>
    </location>
</feature>
<evidence type="ECO:0000313" key="3">
    <source>
        <dbReference type="EMBL" id="KAL1507496.1"/>
    </source>
</evidence>
<evidence type="ECO:0000313" key="4">
    <source>
        <dbReference type="Proteomes" id="UP001515480"/>
    </source>
</evidence>
<dbReference type="SUPFAM" id="SSF57184">
    <property type="entry name" value="Growth factor receptor domain"/>
    <property type="match status" value="1"/>
</dbReference>
<dbReference type="Proteomes" id="UP001515480">
    <property type="component" value="Unassembled WGS sequence"/>
</dbReference>
<keyword evidence="1" id="KW-0472">Membrane</keyword>
<feature type="signal peptide" evidence="2">
    <location>
        <begin position="1"/>
        <end position="34"/>
    </location>
</feature>